<evidence type="ECO:0000313" key="9">
    <source>
        <dbReference type="EMBL" id="KAK2191485.1"/>
    </source>
</evidence>
<evidence type="ECO:0000256" key="4">
    <source>
        <dbReference type="ARBA" id="ARBA00022692"/>
    </source>
</evidence>
<feature type="transmembrane region" description="Helical" evidence="7">
    <location>
        <begin position="429"/>
        <end position="451"/>
    </location>
</feature>
<feature type="region of interest" description="Disordered" evidence="8">
    <location>
        <begin position="24"/>
        <end position="68"/>
    </location>
</feature>
<evidence type="ECO:0000313" key="10">
    <source>
        <dbReference type="Proteomes" id="UP001209878"/>
    </source>
</evidence>
<feature type="region of interest" description="Disordered" evidence="8">
    <location>
        <begin position="141"/>
        <end position="164"/>
    </location>
</feature>
<evidence type="ECO:0000256" key="1">
    <source>
        <dbReference type="ARBA" id="ARBA00004651"/>
    </source>
</evidence>
<feature type="transmembrane region" description="Helical" evidence="7">
    <location>
        <begin position="457"/>
        <end position="475"/>
    </location>
</feature>
<proteinExistence type="inferred from homology"/>
<protein>
    <recommendedName>
        <fullName evidence="7">XK-related protein</fullName>
    </recommendedName>
</protein>
<dbReference type="GO" id="GO:0043652">
    <property type="term" value="P:engulfment of apoptotic cell"/>
    <property type="evidence" value="ECO:0007669"/>
    <property type="project" value="TreeGrafter"/>
</dbReference>
<dbReference type="GO" id="GO:0070782">
    <property type="term" value="P:phosphatidylserine exposure on apoptotic cell surface"/>
    <property type="evidence" value="ECO:0007669"/>
    <property type="project" value="TreeGrafter"/>
</dbReference>
<feature type="transmembrane region" description="Helical" evidence="7">
    <location>
        <begin position="386"/>
        <end position="408"/>
    </location>
</feature>
<dbReference type="EMBL" id="JAODUO010000052">
    <property type="protein sequence ID" value="KAK2191485.1"/>
    <property type="molecule type" value="Genomic_DNA"/>
</dbReference>
<keyword evidence="10" id="KW-1185">Reference proteome</keyword>
<dbReference type="InterPro" id="IPR050895">
    <property type="entry name" value="XK-related_scramblase"/>
</dbReference>
<sequence length="616" mass="70288">MAQPRPRSKLPSSRRDFYDEYAQDEVASTGSSEHRSAVASVNLKTGSWSDGRIDNKRTSGSAGAVPPDRRFSDDVFIAADDTERAACGSTVERLNAPRGAVRGGGEGLLTEECSGDMTPQRGRAYCGKHCLNHKGKSKLPDIDGGGHGDCESGANSELSTDGDLGRDPLDGNAIECQMLYSPSKTKLGFTSREDRDDQDREITSNGTPADEIDFPREDLPVSCIDILANLFSIGSYLLDVGSDIWMVYLYYTREHWWWFGFTLTAVIVPSVVMTIFSLSWYIQDHRFEKKRRRTKTSPLRWISRFMFLFLQIAPVLRYIDALIYGLKSLKLDPKKEVSQKRHWYHQMIYEDVDSALLRLFECFMEAAPQLTLQLYIMQTNGMDDGIILVIGQTVACVTALISLSWALVAYHKALRYSLPSKANMTYAGIAMQFCWRLFTISARVAAMALFASTFVHWVFILAGIHWMIMLVWILLQRTQFCKSRCQEFFFDIVMALVYIFCYVNLIDGHTRLRYLFYYVVVYIENTIMILGWYTFAGTKSMWYVHPALIAVFLGFFIGIGFQVSYYMYCHPNNYPPKLPSQRIQLWVPCKELRRRPEHTMCESGDPTEMNILSQQA</sequence>
<gene>
    <name evidence="9" type="ORF">NP493_49g00000</name>
</gene>
<feature type="compositionally biased region" description="Basic and acidic residues" evidence="8">
    <location>
        <begin position="191"/>
        <end position="202"/>
    </location>
</feature>
<organism evidence="9 10">
    <name type="scientific">Ridgeia piscesae</name>
    <name type="common">Tubeworm</name>
    <dbReference type="NCBI Taxonomy" id="27915"/>
    <lineage>
        <taxon>Eukaryota</taxon>
        <taxon>Metazoa</taxon>
        <taxon>Spiralia</taxon>
        <taxon>Lophotrochozoa</taxon>
        <taxon>Annelida</taxon>
        <taxon>Polychaeta</taxon>
        <taxon>Sedentaria</taxon>
        <taxon>Canalipalpata</taxon>
        <taxon>Sabellida</taxon>
        <taxon>Siboglinidae</taxon>
        <taxon>Ridgeia</taxon>
    </lineage>
</organism>
<dbReference type="Proteomes" id="UP001209878">
    <property type="component" value="Unassembled WGS sequence"/>
</dbReference>
<feature type="transmembrane region" description="Helical" evidence="7">
    <location>
        <begin position="226"/>
        <end position="251"/>
    </location>
</feature>
<feature type="transmembrane region" description="Helical" evidence="7">
    <location>
        <begin position="512"/>
        <end position="535"/>
    </location>
</feature>
<dbReference type="PANTHER" id="PTHR16024">
    <property type="entry name" value="XK-RELATED PROTEIN"/>
    <property type="match status" value="1"/>
</dbReference>
<evidence type="ECO:0000256" key="7">
    <source>
        <dbReference type="RuleBase" id="RU910716"/>
    </source>
</evidence>
<feature type="transmembrane region" description="Helical" evidence="7">
    <location>
        <begin position="487"/>
        <end position="506"/>
    </location>
</feature>
<dbReference type="GO" id="GO:0005886">
    <property type="term" value="C:plasma membrane"/>
    <property type="evidence" value="ECO:0007669"/>
    <property type="project" value="UniProtKB-SubCell"/>
</dbReference>
<reference evidence="9" key="1">
    <citation type="journal article" date="2023" name="Mol. Biol. Evol.">
        <title>Third-Generation Sequencing Reveals the Adaptive Role of the Epigenome in Three Deep-Sea Polychaetes.</title>
        <authorList>
            <person name="Perez M."/>
            <person name="Aroh O."/>
            <person name="Sun Y."/>
            <person name="Lan Y."/>
            <person name="Juniper S.K."/>
            <person name="Young C.R."/>
            <person name="Angers B."/>
            <person name="Qian P.Y."/>
        </authorList>
    </citation>
    <scope>NUCLEOTIDE SEQUENCE</scope>
    <source>
        <strain evidence="9">R07B-5</strain>
    </source>
</reference>
<evidence type="ECO:0000256" key="5">
    <source>
        <dbReference type="ARBA" id="ARBA00022989"/>
    </source>
</evidence>
<feature type="compositionally biased region" description="Basic and acidic residues" evidence="8">
    <location>
        <begin position="141"/>
        <end position="150"/>
    </location>
</feature>
<keyword evidence="5 7" id="KW-1133">Transmembrane helix</keyword>
<keyword evidence="3" id="KW-1003">Cell membrane</keyword>
<comment type="subcellular location">
    <subcellularLocation>
        <location evidence="1">Cell membrane</location>
        <topology evidence="1">Multi-pass membrane protein</topology>
    </subcellularLocation>
    <subcellularLocation>
        <location evidence="7">Membrane</location>
        <topology evidence="7">Multi-pass membrane protein</topology>
    </subcellularLocation>
</comment>
<accession>A0AAD9UJD9</accession>
<name>A0AAD9UJD9_RIDPI</name>
<evidence type="ECO:0000256" key="2">
    <source>
        <dbReference type="ARBA" id="ARBA00008789"/>
    </source>
</evidence>
<dbReference type="AlphaFoldDB" id="A0AAD9UJD9"/>
<feature type="transmembrane region" description="Helical" evidence="7">
    <location>
        <begin position="547"/>
        <end position="568"/>
    </location>
</feature>
<comment type="caution">
    <text evidence="9">The sequence shown here is derived from an EMBL/GenBank/DDBJ whole genome shotgun (WGS) entry which is preliminary data.</text>
</comment>
<comment type="similarity">
    <text evidence="2 7">Belongs to the XK family.</text>
</comment>
<feature type="transmembrane region" description="Helical" evidence="7">
    <location>
        <begin position="301"/>
        <end position="319"/>
    </location>
</feature>
<feature type="transmembrane region" description="Helical" evidence="7">
    <location>
        <begin position="257"/>
        <end position="281"/>
    </location>
</feature>
<dbReference type="GO" id="GO:1902742">
    <property type="term" value="P:apoptotic process involved in development"/>
    <property type="evidence" value="ECO:0007669"/>
    <property type="project" value="TreeGrafter"/>
</dbReference>
<evidence type="ECO:0000256" key="6">
    <source>
        <dbReference type="ARBA" id="ARBA00023136"/>
    </source>
</evidence>
<evidence type="ECO:0000256" key="3">
    <source>
        <dbReference type="ARBA" id="ARBA00022475"/>
    </source>
</evidence>
<dbReference type="InterPro" id="IPR018629">
    <property type="entry name" value="XK-rel"/>
</dbReference>
<evidence type="ECO:0000256" key="8">
    <source>
        <dbReference type="SAM" id="MobiDB-lite"/>
    </source>
</evidence>
<dbReference type="PANTHER" id="PTHR16024:SF6">
    <property type="entry name" value="XK-RELATED PROTEIN"/>
    <property type="match status" value="1"/>
</dbReference>
<keyword evidence="4 7" id="KW-0812">Transmembrane</keyword>
<dbReference type="Pfam" id="PF09815">
    <property type="entry name" value="XK-related"/>
    <property type="match status" value="1"/>
</dbReference>
<keyword evidence="6 7" id="KW-0472">Membrane</keyword>
<feature type="region of interest" description="Disordered" evidence="8">
    <location>
        <begin position="187"/>
        <end position="214"/>
    </location>
</feature>